<dbReference type="AlphaFoldDB" id="A0AAV7IZA5"/>
<dbReference type="Proteomes" id="UP000826195">
    <property type="component" value="Unassembled WGS sequence"/>
</dbReference>
<protein>
    <submittedName>
        <fullName evidence="2">Uncharacterized protein</fullName>
    </submittedName>
</protein>
<gene>
    <name evidence="2" type="ORF">KQX54_008162</name>
</gene>
<proteinExistence type="predicted"/>
<accession>A0AAV7IZA5</accession>
<keyword evidence="3" id="KW-1185">Reference proteome</keyword>
<reference evidence="2 3" key="1">
    <citation type="journal article" date="2021" name="J. Hered.">
        <title>A chromosome-level genome assembly of the parasitoid wasp, Cotesia glomerata (Hymenoptera: Braconidae).</title>
        <authorList>
            <person name="Pinto B.J."/>
            <person name="Weis J.J."/>
            <person name="Gamble T."/>
            <person name="Ode P.J."/>
            <person name="Paul R."/>
            <person name="Zaspel J.M."/>
        </authorList>
    </citation>
    <scope>NUCLEOTIDE SEQUENCE [LARGE SCALE GENOMIC DNA]</scope>
    <source>
        <strain evidence="2">CgM1</strain>
    </source>
</reference>
<feature type="transmembrane region" description="Helical" evidence="1">
    <location>
        <begin position="43"/>
        <end position="65"/>
    </location>
</feature>
<evidence type="ECO:0000313" key="3">
    <source>
        <dbReference type="Proteomes" id="UP000826195"/>
    </source>
</evidence>
<keyword evidence="1" id="KW-1133">Transmembrane helix</keyword>
<sequence length="153" mass="17504">MRRSMYRTQNTEQGSKSSSEFVEKQQNLGKISRQIISQSVSRSLLDSILVVLILETHWLVTYLVTFLLFEGLPQHLINEQIAHETNFPLCISMGIDFTIYWSLMPEKIFDSIRRTTTTSITKLVSLPRPIAIEIVILLQKIANYDGDDTSGLQ</sequence>
<keyword evidence="1" id="KW-0812">Transmembrane</keyword>
<dbReference type="EMBL" id="JAHXZJ010000002">
    <property type="protein sequence ID" value="KAH0563928.1"/>
    <property type="molecule type" value="Genomic_DNA"/>
</dbReference>
<evidence type="ECO:0000256" key="1">
    <source>
        <dbReference type="SAM" id="Phobius"/>
    </source>
</evidence>
<evidence type="ECO:0000313" key="2">
    <source>
        <dbReference type="EMBL" id="KAH0563928.1"/>
    </source>
</evidence>
<comment type="caution">
    <text evidence="2">The sequence shown here is derived from an EMBL/GenBank/DDBJ whole genome shotgun (WGS) entry which is preliminary data.</text>
</comment>
<keyword evidence="1" id="KW-0472">Membrane</keyword>
<name>A0AAV7IZA5_COTGL</name>
<organism evidence="2 3">
    <name type="scientific">Cotesia glomerata</name>
    <name type="common">Lepidopteran parasitic wasp</name>
    <name type="synonym">Apanteles glomeratus</name>
    <dbReference type="NCBI Taxonomy" id="32391"/>
    <lineage>
        <taxon>Eukaryota</taxon>
        <taxon>Metazoa</taxon>
        <taxon>Ecdysozoa</taxon>
        <taxon>Arthropoda</taxon>
        <taxon>Hexapoda</taxon>
        <taxon>Insecta</taxon>
        <taxon>Pterygota</taxon>
        <taxon>Neoptera</taxon>
        <taxon>Endopterygota</taxon>
        <taxon>Hymenoptera</taxon>
        <taxon>Apocrita</taxon>
        <taxon>Ichneumonoidea</taxon>
        <taxon>Braconidae</taxon>
        <taxon>Microgastrinae</taxon>
        <taxon>Cotesia</taxon>
    </lineage>
</organism>